<sequence length="288" mass="29453">MPTEEFAPAKVNLALHVTGQRADGYHLLDSLVVFAGVGDRLTAEPAEGLSLDVTGPRAEGVPTGPENLVMRAARLLDPGRGARLVLDKHLPAAAGIGGGSSDAAAALRALARLWGLPLPAAGATAVLGADVPVCLDPRPRRMAGIGDVLSEVPPLPPAWLVLVNPGVPVPTPAVFRALARKDGTPLPPLPVCTDAPSLAALLRGMRNDLEPPARGLQPRVTEALAALGAQPGCLLARMSGSGATCFGLFAREAQAQGAATALALSRPGWWVRAARMLPGADQATRATT</sequence>
<evidence type="ECO:0000256" key="8">
    <source>
        <dbReference type="ARBA" id="ARBA00023229"/>
    </source>
</evidence>
<dbReference type="OrthoDB" id="9809438at2"/>
<dbReference type="RefSeq" id="WP_066808620.1">
    <property type="nucleotide sequence ID" value="NZ_CP012661.1"/>
</dbReference>
<feature type="domain" description="GHMP kinase N-terminal" evidence="11">
    <location>
        <begin position="67"/>
        <end position="121"/>
    </location>
</feature>
<evidence type="ECO:0000259" key="12">
    <source>
        <dbReference type="Pfam" id="PF08544"/>
    </source>
</evidence>
<reference evidence="13 14" key="1">
    <citation type="submission" date="2015-09" db="EMBL/GenBank/DDBJ databases">
        <title>Complete genome sequence of Defluviimonas alba cai42t isolated from an oilfield in Xinjiang.</title>
        <authorList>
            <person name="Geng S."/>
            <person name="Pan X."/>
            <person name="Wu X."/>
        </authorList>
    </citation>
    <scope>NUCLEOTIDE SEQUENCE [LARGE SCALE GENOMIC DNA]</scope>
    <source>
        <strain evidence="14">cai42</strain>
    </source>
</reference>
<dbReference type="InterPro" id="IPR013750">
    <property type="entry name" value="GHMP_kinase_C_dom"/>
</dbReference>
<dbReference type="SUPFAM" id="SSF55060">
    <property type="entry name" value="GHMP Kinase, C-terminal domain"/>
    <property type="match status" value="1"/>
</dbReference>
<gene>
    <name evidence="10" type="primary">ispE</name>
    <name evidence="13" type="ORF">AKL17_0154</name>
</gene>
<dbReference type="NCBIfam" id="TIGR00154">
    <property type="entry name" value="ispE"/>
    <property type="match status" value="1"/>
</dbReference>
<dbReference type="PANTHER" id="PTHR43527">
    <property type="entry name" value="4-DIPHOSPHOCYTIDYL-2-C-METHYL-D-ERYTHRITOL KINASE, CHLOROPLASTIC"/>
    <property type="match status" value="1"/>
</dbReference>
<dbReference type="Gene3D" id="3.30.230.10">
    <property type="match status" value="1"/>
</dbReference>
<keyword evidence="8 10" id="KW-0414">Isoprene biosynthesis</keyword>
<accession>A0A159YY91</accession>
<comment type="similarity">
    <text evidence="1 10">Belongs to the GHMP kinase family. IspE subfamily.</text>
</comment>
<feature type="domain" description="GHMP kinase C-terminal" evidence="12">
    <location>
        <begin position="198"/>
        <end position="262"/>
    </location>
</feature>
<evidence type="ECO:0000256" key="10">
    <source>
        <dbReference type="HAMAP-Rule" id="MF_00061"/>
    </source>
</evidence>
<evidence type="ECO:0000256" key="2">
    <source>
        <dbReference type="ARBA" id="ARBA00012052"/>
    </source>
</evidence>
<dbReference type="InterPro" id="IPR014721">
    <property type="entry name" value="Ribsml_uS5_D2-typ_fold_subgr"/>
</dbReference>
<dbReference type="SUPFAM" id="SSF54211">
    <property type="entry name" value="Ribosomal protein S5 domain 2-like"/>
    <property type="match status" value="1"/>
</dbReference>
<dbReference type="PATRIC" id="fig|1335048.3.peg.162"/>
<evidence type="ECO:0000256" key="5">
    <source>
        <dbReference type="ARBA" id="ARBA00022741"/>
    </source>
</evidence>
<dbReference type="PIRSF" id="PIRSF010376">
    <property type="entry name" value="IspE"/>
    <property type="match status" value="1"/>
</dbReference>
<dbReference type="EC" id="2.7.1.148" evidence="2 10"/>
<evidence type="ECO:0000313" key="14">
    <source>
        <dbReference type="Proteomes" id="UP000076128"/>
    </source>
</evidence>
<keyword evidence="14" id="KW-1185">Reference proteome</keyword>
<dbReference type="KEGG" id="daa:AKL17_0154"/>
<comment type="function">
    <text evidence="10">Catalyzes the phosphorylation of the position 2 hydroxy group of 4-diphosphocytidyl-2C-methyl-D-erythritol.</text>
</comment>
<dbReference type="InterPro" id="IPR004424">
    <property type="entry name" value="IspE"/>
</dbReference>
<evidence type="ECO:0000256" key="6">
    <source>
        <dbReference type="ARBA" id="ARBA00022777"/>
    </source>
</evidence>
<dbReference type="PANTHER" id="PTHR43527:SF2">
    <property type="entry name" value="4-DIPHOSPHOCYTIDYL-2-C-METHYL-D-ERYTHRITOL KINASE, CHLOROPLASTIC"/>
    <property type="match status" value="1"/>
</dbReference>
<keyword evidence="5 10" id="KW-0547">Nucleotide-binding</keyword>
<dbReference type="AlphaFoldDB" id="A0A159YY91"/>
<comment type="catalytic activity">
    <reaction evidence="10">
        <text>4-CDP-2-C-methyl-D-erythritol + ATP = 4-CDP-2-C-methyl-D-erythritol 2-phosphate + ADP + H(+)</text>
        <dbReference type="Rhea" id="RHEA:18437"/>
        <dbReference type="ChEBI" id="CHEBI:15378"/>
        <dbReference type="ChEBI" id="CHEBI:30616"/>
        <dbReference type="ChEBI" id="CHEBI:57823"/>
        <dbReference type="ChEBI" id="CHEBI:57919"/>
        <dbReference type="ChEBI" id="CHEBI:456216"/>
        <dbReference type="EC" id="2.7.1.148"/>
    </reaction>
</comment>
<organism evidence="13 14">
    <name type="scientific">Frigidibacter mobilis</name>
    <dbReference type="NCBI Taxonomy" id="1335048"/>
    <lineage>
        <taxon>Bacteria</taxon>
        <taxon>Pseudomonadati</taxon>
        <taxon>Pseudomonadota</taxon>
        <taxon>Alphaproteobacteria</taxon>
        <taxon>Rhodobacterales</taxon>
        <taxon>Paracoccaceae</taxon>
        <taxon>Frigidibacter</taxon>
    </lineage>
</organism>
<feature type="active site" evidence="10">
    <location>
        <position position="10"/>
    </location>
</feature>
<evidence type="ECO:0000256" key="7">
    <source>
        <dbReference type="ARBA" id="ARBA00022840"/>
    </source>
</evidence>
<evidence type="ECO:0000313" key="13">
    <source>
        <dbReference type="EMBL" id="AMY67416.1"/>
    </source>
</evidence>
<dbReference type="Pfam" id="PF08544">
    <property type="entry name" value="GHMP_kinases_C"/>
    <property type="match status" value="1"/>
</dbReference>
<dbReference type="GO" id="GO:0016114">
    <property type="term" value="P:terpenoid biosynthetic process"/>
    <property type="evidence" value="ECO:0007669"/>
    <property type="project" value="UniProtKB-UniRule"/>
</dbReference>
<feature type="binding site" evidence="10">
    <location>
        <begin position="91"/>
        <end position="101"/>
    </location>
    <ligand>
        <name>ATP</name>
        <dbReference type="ChEBI" id="CHEBI:30616"/>
    </ligand>
</feature>
<evidence type="ECO:0000256" key="4">
    <source>
        <dbReference type="ARBA" id="ARBA00022679"/>
    </source>
</evidence>
<name>A0A159YY91_9RHOB</name>
<dbReference type="InterPro" id="IPR036554">
    <property type="entry name" value="GHMP_kinase_C_sf"/>
</dbReference>
<keyword evidence="6 10" id="KW-0418">Kinase</keyword>
<proteinExistence type="inferred from homology"/>
<keyword evidence="7 10" id="KW-0067">ATP-binding</keyword>
<dbReference type="GO" id="GO:0019288">
    <property type="term" value="P:isopentenyl diphosphate biosynthetic process, methylerythritol 4-phosphate pathway"/>
    <property type="evidence" value="ECO:0007669"/>
    <property type="project" value="UniProtKB-UniRule"/>
</dbReference>
<comment type="pathway">
    <text evidence="10">Isoprenoid biosynthesis; isopentenyl diphosphate biosynthesis via DXP pathway; isopentenyl diphosphate from 1-deoxy-D-xylulose 5-phosphate: step 3/6.</text>
</comment>
<dbReference type="InterPro" id="IPR006204">
    <property type="entry name" value="GHMP_kinase_N_dom"/>
</dbReference>
<dbReference type="GO" id="GO:0005524">
    <property type="term" value="F:ATP binding"/>
    <property type="evidence" value="ECO:0007669"/>
    <property type="project" value="UniProtKB-UniRule"/>
</dbReference>
<dbReference type="STRING" id="1335048.AKL17_0154"/>
<feature type="active site" evidence="10">
    <location>
        <position position="130"/>
    </location>
</feature>
<evidence type="ECO:0000256" key="1">
    <source>
        <dbReference type="ARBA" id="ARBA00009684"/>
    </source>
</evidence>
<evidence type="ECO:0000256" key="3">
    <source>
        <dbReference type="ARBA" id="ARBA00017473"/>
    </source>
</evidence>
<dbReference type="Proteomes" id="UP000076128">
    <property type="component" value="Chromosome"/>
</dbReference>
<dbReference type="UniPathway" id="UPA00056">
    <property type="reaction ID" value="UER00094"/>
</dbReference>
<dbReference type="GO" id="GO:0050515">
    <property type="term" value="F:4-(cytidine 5'-diphospho)-2-C-methyl-D-erythritol kinase activity"/>
    <property type="evidence" value="ECO:0007669"/>
    <property type="project" value="UniProtKB-UniRule"/>
</dbReference>
<dbReference type="InterPro" id="IPR020568">
    <property type="entry name" value="Ribosomal_Su5_D2-typ_SF"/>
</dbReference>
<dbReference type="HAMAP" id="MF_00061">
    <property type="entry name" value="IspE"/>
    <property type="match status" value="1"/>
</dbReference>
<evidence type="ECO:0000256" key="9">
    <source>
        <dbReference type="ARBA" id="ARBA00032554"/>
    </source>
</evidence>
<dbReference type="EMBL" id="CP012661">
    <property type="protein sequence ID" value="AMY67416.1"/>
    <property type="molecule type" value="Genomic_DNA"/>
</dbReference>
<keyword evidence="4 10" id="KW-0808">Transferase</keyword>
<evidence type="ECO:0000259" key="11">
    <source>
        <dbReference type="Pfam" id="PF00288"/>
    </source>
</evidence>
<protein>
    <recommendedName>
        <fullName evidence="3 10">4-diphosphocytidyl-2-C-methyl-D-erythritol kinase</fullName>
        <shortName evidence="10">CMK</shortName>
        <ecNumber evidence="2 10">2.7.1.148</ecNumber>
    </recommendedName>
    <alternativeName>
        <fullName evidence="9 10">4-(cytidine-5'-diphospho)-2-C-methyl-D-erythritol kinase</fullName>
    </alternativeName>
</protein>
<dbReference type="Pfam" id="PF00288">
    <property type="entry name" value="GHMP_kinases_N"/>
    <property type="match status" value="1"/>
</dbReference>
<dbReference type="NCBIfam" id="NF011202">
    <property type="entry name" value="PRK14608.1"/>
    <property type="match status" value="1"/>
</dbReference>
<dbReference type="Gene3D" id="3.30.70.890">
    <property type="entry name" value="GHMP kinase, C-terminal domain"/>
    <property type="match status" value="1"/>
</dbReference>